<comment type="caution">
    <text evidence="1">The sequence shown here is derived from an EMBL/GenBank/DDBJ whole genome shotgun (WGS) entry which is preliminary data.</text>
</comment>
<organism evidence="1 2">
    <name type="scientific">Ranitomeya imitator</name>
    <name type="common">mimic poison frog</name>
    <dbReference type="NCBI Taxonomy" id="111125"/>
    <lineage>
        <taxon>Eukaryota</taxon>
        <taxon>Metazoa</taxon>
        <taxon>Chordata</taxon>
        <taxon>Craniata</taxon>
        <taxon>Vertebrata</taxon>
        <taxon>Euteleostomi</taxon>
        <taxon>Amphibia</taxon>
        <taxon>Batrachia</taxon>
        <taxon>Anura</taxon>
        <taxon>Neobatrachia</taxon>
        <taxon>Hyloidea</taxon>
        <taxon>Dendrobatidae</taxon>
        <taxon>Dendrobatinae</taxon>
        <taxon>Ranitomeya</taxon>
    </lineage>
</organism>
<dbReference type="EMBL" id="CAUEEQ010037433">
    <property type="protein sequence ID" value="CAJ0953861.1"/>
    <property type="molecule type" value="Genomic_DNA"/>
</dbReference>
<keyword evidence="2" id="KW-1185">Reference proteome</keyword>
<dbReference type="Gene3D" id="3.30.420.10">
    <property type="entry name" value="Ribonuclease H-like superfamily/Ribonuclease H"/>
    <property type="match status" value="1"/>
</dbReference>
<protein>
    <submittedName>
        <fullName evidence="1">Uncharacterized protein</fullName>
    </submittedName>
</protein>
<evidence type="ECO:0000313" key="2">
    <source>
        <dbReference type="Proteomes" id="UP001176940"/>
    </source>
</evidence>
<dbReference type="InterPro" id="IPR036397">
    <property type="entry name" value="RNaseH_sf"/>
</dbReference>
<sequence>MDDVTQDRSSQINSEVFRDILCAQIQPNAAKLIGRRFILQMGNDPKHKPKAAQEFIKAKKWNILEWPSPCRIPSLPLEPAACMERLPERREERERRRKVIRTGGKGMSCIMSAVSSSVQSGCFIFGEQQAVFDKVDPEEDMLLMLRFYHWPGGSTAWAPWQYRKSLQPLLATEEWAVAWTVVGLTRRGADGYGEMFEPYGGARIKLYMFSTIPPDFPFPDETPIADDEDGSVLPEGVYLHHSRSVPPAESYRPNDTIRLFVDGARFLPDAVTVTRVTGRIFDRNYDQIGPDICTGIDLTSDIVHPSYNYTVEINSPIIAPTATLLLKVYTVDRFTRDPALIGWAAINLFVESCSLVAPKSDTGDFQVSVNEGAHQIRVYHLPPPTDQAFSVESLTSSGRIVPCATLLLRIMKAGTTTTTMERPEYSQGVYLSSTAHPTAGETQLYRAMGNRSMVRVREVIPLLASSSAQGLVTDKLLSDWVYKTFAEIKEAPRPFQLCCVSPYLVKSGMKVSVDAAQNLPWLGFTFAHVCFSPPAAYYYGHPWMRYDRATTVHDIDLSSDQRCPVWQDGFMTFTRRIFHKHLTIIIHLHEIVTQESEVNVSGSEQTRPEVSSQRSVPVFRPVSQAWTALGVFYKSYCNLGVYQLPLYQGAPSQAVLRALLSGNCREKLQELEEKNTVVRLAAASVIVRIADGRRQEEVTTYNPQDVNRTYLPEDAIASYTAQPSGRSVAELVPGTQQPDAFKSLLVRWYRKYVTEAATDQFSSGSQSEPLTPPKQ</sequence>
<reference evidence="1" key="1">
    <citation type="submission" date="2023-07" db="EMBL/GenBank/DDBJ databases">
        <authorList>
            <person name="Stuckert A."/>
        </authorList>
    </citation>
    <scope>NUCLEOTIDE SEQUENCE</scope>
</reference>
<proteinExistence type="predicted"/>
<name>A0ABN9LXX8_9NEOB</name>
<evidence type="ECO:0000313" key="1">
    <source>
        <dbReference type="EMBL" id="CAJ0953861.1"/>
    </source>
</evidence>
<gene>
    <name evidence="1" type="ORF">RIMI_LOCUS14480193</name>
</gene>
<accession>A0ABN9LXX8</accession>
<dbReference type="Proteomes" id="UP001176940">
    <property type="component" value="Unassembled WGS sequence"/>
</dbReference>